<name>A0AA97DC24_9FIRM</name>
<evidence type="ECO:0000256" key="1">
    <source>
        <dbReference type="ARBA" id="ARBA00023015"/>
    </source>
</evidence>
<dbReference type="PANTHER" id="PTHR30363:SF44">
    <property type="entry name" value="AGA OPERON TRANSCRIPTIONAL REPRESSOR-RELATED"/>
    <property type="match status" value="1"/>
</dbReference>
<keyword evidence="2 5" id="KW-0238">DNA-binding</keyword>
<dbReference type="Gene3D" id="1.10.10.10">
    <property type="entry name" value="Winged helix-like DNA-binding domain superfamily/Winged helix DNA-binding domain"/>
    <property type="match status" value="1"/>
</dbReference>
<keyword evidence="1" id="KW-0805">Transcription regulation</keyword>
<dbReference type="Proteomes" id="UP001300604">
    <property type="component" value="Chromosome"/>
</dbReference>
<evidence type="ECO:0000259" key="4">
    <source>
        <dbReference type="PROSITE" id="PS51000"/>
    </source>
</evidence>
<reference evidence="5" key="1">
    <citation type="submission" date="2023-09" db="EMBL/GenBank/DDBJ databases">
        <authorList>
            <person name="Zeng C."/>
        </authorList>
    </citation>
    <scope>NUCLEOTIDE SEQUENCE</scope>
    <source>
        <strain evidence="5">ZCY20-5</strain>
    </source>
</reference>
<protein>
    <submittedName>
        <fullName evidence="5">DeoR/GlpR family DNA-binding transcription regulator</fullName>
    </submittedName>
</protein>
<dbReference type="InterPro" id="IPR014036">
    <property type="entry name" value="DeoR-like_C"/>
</dbReference>
<dbReference type="InterPro" id="IPR036390">
    <property type="entry name" value="WH_DNA-bd_sf"/>
</dbReference>
<feature type="domain" description="HTH deoR-type" evidence="4">
    <location>
        <begin position="3"/>
        <end position="58"/>
    </location>
</feature>
<keyword evidence="6" id="KW-1185">Reference proteome</keyword>
<dbReference type="PANTHER" id="PTHR30363">
    <property type="entry name" value="HTH-TYPE TRANSCRIPTIONAL REGULATOR SRLR-RELATED"/>
    <property type="match status" value="1"/>
</dbReference>
<evidence type="ECO:0000256" key="3">
    <source>
        <dbReference type="ARBA" id="ARBA00023163"/>
    </source>
</evidence>
<dbReference type="EMBL" id="CP135996">
    <property type="protein sequence ID" value="WOC32843.1"/>
    <property type="molecule type" value="Genomic_DNA"/>
</dbReference>
<dbReference type="SUPFAM" id="SSF100950">
    <property type="entry name" value="NagB/RpiA/CoA transferase-like"/>
    <property type="match status" value="1"/>
</dbReference>
<dbReference type="InterPro" id="IPR037171">
    <property type="entry name" value="NagB/RpiA_transferase-like"/>
</dbReference>
<dbReference type="PROSITE" id="PS51000">
    <property type="entry name" value="HTH_DEOR_2"/>
    <property type="match status" value="1"/>
</dbReference>
<gene>
    <name evidence="5" type="ORF">PXC00_02915</name>
</gene>
<dbReference type="GO" id="GO:0003700">
    <property type="term" value="F:DNA-binding transcription factor activity"/>
    <property type="evidence" value="ECO:0007669"/>
    <property type="project" value="InterPro"/>
</dbReference>
<dbReference type="Pfam" id="PF00455">
    <property type="entry name" value="DeoRC"/>
    <property type="match status" value="1"/>
</dbReference>
<keyword evidence="3" id="KW-0804">Transcription</keyword>
<dbReference type="Pfam" id="PF08220">
    <property type="entry name" value="HTH_DeoR"/>
    <property type="match status" value="1"/>
</dbReference>
<sequence length="267" mass="29978">MYEEERLQKIYQYVQQNNRASVHHLCSLFHVSESTIRRDLTELEKRQLLKRTHGGAICMDSVEMEQTYNEKIDRFQEEKRQIAAKAASFIQNGDSVLIDSGTTTLYLAGYLSAFQSLTVVTNSIYLMQQLSNQPGLTLISLGGTLRSNTMALVGPMTEQNLLQIRVDKAFMATNGIDGEMGLTTPNLLEAATKRKMMQVAEQVYVLADHSKIGRVSFAKFGSLAEVDGCVTSSLVPQERCRELRDRQVHLYFAEAPRQTEPQTEGGC</sequence>
<reference evidence="5" key="2">
    <citation type="submission" date="2024-06" db="EMBL/GenBank/DDBJ databases">
        <title>Caproicibacterium argilliputei sp. nov, a novel caproic acid producing anaerobic bacterium isolated from pit mud.</title>
        <authorList>
            <person name="Xia S."/>
        </authorList>
    </citation>
    <scope>NUCLEOTIDE SEQUENCE</scope>
    <source>
        <strain evidence="5">ZCY20-5</strain>
    </source>
</reference>
<dbReference type="InterPro" id="IPR018356">
    <property type="entry name" value="Tscrpt_reg_HTH_DeoR_CS"/>
</dbReference>
<evidence type="ECO:0000313" key="6">
    <source>
        <dbReference type="Proteomes" id="UP001300604"/>
    </source>
</evidence>
<evidence type="ECO:0000256" key="2">
    <source>
        <dbReference type="ARBA" id="ARBA00023125"/>
    </source>
</evidence>
<dbReference type="SMART" id="SM01134">
    <property type="entry name" value="DeoRC"/>
    <property type="match status" value="1"/>
</dbReference>
<dbReference type="SMART" id="SM00420">
    <property type="entry name" value="HTH_DEOR"/>
    <property type="match status" value="1"/>
</dbReference>
<dbReference type="RefSeq" id="WP_316935075.1">
    <property type="nucleotide sequence ID" value="NZ_CP135996.1"/>
</dbReference>
<evidence type="ECO:0000313" key="5">
    <source>
        <dbReference type="EMBL" id="WOC32843.1"/>
    </source>
</evidence>
<dbReference type="InterPro" id="IPR001034">
    <property type="entry name" value="DeoR_HTH"/>
</dbReference>
<organism evidence="5 6">
    <name type="scientific">Caproicibacterium argilliputei</name>
    <dbReference type="NCBI Taxonomy" id="3030016"/>
    <lineage>
        <taxon>Bacteria</taxon>
        <taxon>Bacillati</taxon>
        <taxon>Bacillota</taxon>
        <taxon>Clostridia</taxon>
        <taxon>Eubacteriales</taxon>
        <taxon>Oscillospiraceae</taxon>
        <taxon>Caproicibacterium</taxon>
    </lineage>
</organism>
<dbReference type="PRINTS" id="PR00037">
    <property type="entry name" value="HTHLACR"/>
</dbReference>
<accession>A0AA97DC24</accession>
<dbReference type="AlphaFoldDB" id="A0AA97DC24"/>
<dbReference type="KEGG" id="carl:PXC00_02915"/>
<dbReference type="GO" id="GO:0003677">
    <property type="term" value="F:DNA binding"/>
    <property type="evidence" value="ECO:0007669"/>
    <property type="project" value="UniProtKB-KW"/>
</dbReference>
<dbReference type="InterPro" id="IPR036388">
    <property type="entry name" value="WH-like_DNA-bd_sf"/>
</dbReference>
<dbReference type="SUPFAM" id="SSF46785">
    <property type="entry name" value="Winged helix' DNA-binding domain"/>
    <property type="match status" value="1"/>
</dbReference>
<dbReference type="Gene3D" id="3.40.50.1360">
    <property type="match status" value="1"/>
</dbReference>
<dbReference type="InterPro" id="IPR050313">
    <property type="entry name" value="Carb_Metab_HTH_regulators"/>
</dbReference>
<dbReference type="PROSITE" id="PS00894">
    <property type="entry name" value="HTH_DEOR_1"/>
    <property type="match status" value="1"/>
</dbReference>
<proteinExistence type="predicted"/>